<sequence>MVADVLIGIPYERVAGVPKYQADPAKRQPLPRRLLARLAQAHHTRIGGPPLFLQKALAPTLDQLACPLCTATMTFLLQVYSPIDDEHHRLLHVFACLGAGCQKAASPGAWRVFRSQIPLADFRLPAEATPTPLAAKPRAAPLFAMDDDWGVGDKDAWGAAGDTGSPGAADKDAWGVGDTDAWGTAGNKDAWGGSNDAAPAPTNNKNAWATDNSKVTGWPAGAAASLAPGASGLEAFVSLDHPYVTQCHILDGVAEQQTGLLDSSDDEADALPPGRALGSLTKHEQELLRQYEAEHGSIDKLLASVEKKAAKSAAAATAAAAAAPPGPDTAGDEKGSITEAQASWVGEQYEVQSFRGVDDSLVRFQAAVAAYPGQSIRYSNGIDGRPLAFSDDPALSPASGSEQSPRCANCGGVSVFEVQLMPALISQLDLCGNRLLTPTDAAAAQQAAAAPGQAPGGPLPAALAEALGIATTSSGGGAPARPKQQQQQQQQQLLDFGTVLVYSCLDNCDPSLTHDMPTHSLAGPAVLVHPDLY</sequence>
<name>A0A058Z0S7_FONAL</name>
<dbReference type="PANTHER" id="PTHR46421">
    <property type="entry name" value="PROGRAMMED CELL DEATH PROTEIN 2-LIKE"/>
    <property type="match status" value="1"/>
</dbReference>
<accession>A0A058Z0S7</accession>
<dbReference type="eggNOG" id="KOG2061">
    <property type="taxonomic scope" value="Eukaryota"/>
</dbReference>
<dbReference type="GeneID" id="20530743"/>
<dbReference type="RefSeq" id="XP_009498059.1">
    <property type="nucleotide sequence ID" value="XM_009499784.1"/>
</dbReference>
<feature type="domain" description="Programmed cell death protein 2 C-terminal" evidence="2">
    <location>
        <begin position="359"/>
        <end position="429"/>
    </location>
</feature>
<dbReference type="Pfam" id="PF04194">
    <property type="entry name" value="PDCD2_C"/>
    <property type="match status" value="1"/>
</dbReference>
<dbReference type="PANTHER" id="PTHR46421:SF1">
    <property type="entry name" value="PROGRAMMED CELL DEATH PROTEIN 2-LIKE"/>
    <property type="match status" value="1"/>
</dbReference>
<dbReference type="Proteomes" id="UP000030693">
    <property type="component" value="Unassembled WGS sequence"/>
</dbReference>
<dbReference type="OrthoDB" id="443682at2759"/>
<dbReference type="InterPro" id="IPR007320">
    <property type="entry name" value="PDCD2_C"/>
</dbReference>
<evidence type="ECO:0000259" key="2">
    <source>
        <dbReference type="Pfam" id="PF04194"/>
    </source>
</evidence>
<gene>
    <name evidence="3" type="ORF">H696_06018</name>
</gene>
<dbReference type="GO" id="GO:0005737">
    <property type="term" value="C:cytoplasm"/>
    <property type="evidence" value="ECO:0007669"/>
    <property type="project" value="InterPro"/>
</dbReference>
<organism evidence="3">
    <name type="scientific">Fonticula alba</name>
    <name type="common">Slime mold</name>
    <dbReference type="NCBI Taxonomy" id="691883"/>
    <lineage>
        <taxon>Eukaryota</taxon>
        <taxon>Rotosphaerida</taxon>
        <taxon>Fonticulaceae</taxon>
        <taxon>Fonticula</taxon>
    </lineage>
</organism>
<dbReference type="InterPro" id="IPR052815">
    <property type="entry name" value="PDCD2-like_regulator"/>
</dbReference>
<dbReference type="STRING" id="691883.A0A058Z0S7"/>
<dbReference type="EMBL" id="KB932217">
    <property type="protein sequence ID" value="KCV67498.1"/>
    <property type="molecule type" value="Genomic_DNA"/>
</dbReference>
<evidence type="ECO:0000313" key="3">
    <source>
        <dbReference type="EMBL" id="KCV67498.1"/>
    </source>
</evidence>
<dbReference type="OMA" id="WAGEEYE"/>
<evidence type="ECO:0000313" key="4">
    <source>
        <dbReference type="Proteomes" id="UP000030693"/>
    </source>
</evidence>
<dbReference type="AlphaFoldDB" id="A0A058Z0S7"/>
<feature type="region of interest" description="Disordered" evidence="1">
    <location>
        <begin position="154"/>
        <end position="212"/>
    </location>
</feature>
<evidence type="ECO:0000256" key="1">
    <source>
        <dbReference type="SAM" id="MobiDB-lite"/>
    </source>
</evidence>
<feature type="compositionally biased region" description="Polar residues" evidence="1">
    <location>
        <begin position="201"/>
        <end position="212"/>
    </location>
</feature>
<keyword evidence="4" id="KW-1185">Reference proteome</keyword>
<proteinExistence type="predicted"/>
<protein>
    <recommendedName>
        <fullName evidence="2">Programmed cell death protein 2 C-terminal domain-containing protein</fullName>
    </recommendedName>
</protein>
<reference evidence="3" key="1">
    <citation type="submission" date="2013-04" db="EMBL/GenBank/DDBJ databases">
        <title>The Genome Sequence of Fonticula alba ATCC 38817.</title>
        <authorList>
            <consortium name="The Broad Institute Genomics Platform"/>
            <person name="Russ C."/>
            <person name="Cuomo C."/>
            <person name="Burger G."/>
            <person name="Gray M.W."/>
            <person name="Holland P.W.H."/>
            <person name="King N."/>
            <person name="Lang F.B.F."/>
            <person name="Roger A.J."/>
            <person name="Ruiz-Trillo I."/>
            <person name="Brown M."/>
            <person name="Walker B."/>
            <person name="Young S."/>
            <person name="Zeng Q."/>
            <person name="Gargeya S."/>
            <person name="Fitzgerald M."/>
            <person name="Haas B."/>
            <person name="Abouelleil A."/>
            <person name="Allen A.W."/>
            <person name="Alvarado L."/>
            <person name="Arachchi H.M."/>
            <person name="Berlin A.M."/>
            <person name="Chapman S.B."/>
            <person name="Gainer-Dewar J."/>
            <person name="Goldberg J."/>
            <person name="Griggs A."/>
            <person name="Gujja S."/>
            <person name="Hansen M."/>
            <person name="Howarth C."/>
            <person name="Imamovic A."/>
            <person name="Ireland A."/>
            <person name="Larimer J."/>
            <person name="McCowan C."/>
            <person name="Murphy C."/>
            <person name="Pearson M."/>
            <person name="Poon T.W."/>
            <person name="Priest M."/>
            <person name="Roberts A."/>
            <person name="Saif S."/>
            <person name="Shea T."/>
            <person name="Sisk P."/>
            <person name="Sykes S."/>
            <person name="Wortman J."/>
            <person name="Nusbaum C."/>
            <person name="Birren B."/>
        </authorList>
    </citation>
    <scope>NUCLEOTIDE SEQUENCE [LARGE SCALE GENOMIC DNA]</scope>
    <source>
        <strain evidence="3">ATCC 38817</strain>
    </source>
</reference>